<comment type="caution">
    <text evidence="3">The sequence shown here is derived from an EMBL/GenBank/DDBJ whole genome shotgun (WGS) entry which is preliminary data.</text>
</comment>
<dbReference type="PANTHER" id="PTHR28532:SF1">
    <property type="entry name" value="ORAL CANCER OVEREXPRESSED 1"/>
    <property type="match status" value="1"/>
</dbReference>
<dbReference type="Pfam" id="PF09811">
    <property type="entry name" value="Yae1_N"/>
    <property type="match status" value="1"/>
</dbReference>
<gene>
    <name evidence="3" type="ORF">KSP40_PGU009520</name>
</gene>
<protein>
    <recommendedName>
        <fullName evidence="2">Essential protein Yae1 N-terminal domain-containing protein</fullName>
    </recommendedName>
</protein>
<name>A0ABR2LPF9_9ASPA</name>
<sequence>MTSSSRCLLDQTQFYEGFKDGYTDCMDSGKEEGRHAVLKHGFQVGEELGLYRGCVEIWKSAIRIDQNSFSSRVQNASTSWPSSEEFRCSA</sequence>
<dbReference type="EMBL" id="JBBWWR010000017">
    <property type="protein sequence ID" value="KAK8946247.1"/>
    <property type="molecule type" value="Genomic_DNA"/>
</dbReference>
<evidence type="ECO:0000259" key="2">
    <source>
        <dbReference type="Pfam" id="PF09811"/>
    </source>
</evidence>
<reference evidence="3 4" key="1">
    <citation type="journal article" date="2022" name="Nat. Plants">
        <title>Genomes of leafy and leafless Platanthera orchids illuminate the evolution of mycoheterotrophy.</title>
        <authorList>
            <person name="Li M.H."/>
            <person name="Liu K.W."/>
            <person name="Li Z."/>
            <person name="Lu H.C."/>
            <person name="Ye Q.L."/>
            <person name="Zhang D."/>
            <person name="Wang J.Y."/>
            <person name="Li Y.F."/>
            <person name="Zhong Z.M."/>
            <person name="Liu X."/>
            <person name="Yu X."/>
            <person name="Liu D.K."/>
            <person name="Tu X.D."/>
            <person name="Liu B."/>
            <person name="Hao Y."/>
            <person name="Liao X.Y."/>
            <person name="Jiang Y.T."/>
            <person name="Sun W.H."/>
            <person name="Chen J."/>
            <person name="Chen Y.Q."/>
            <person name="Ai Y."/>
            <person name="Zhai J.W."/>
            <person name="Wu S.S."/>
            <person name="Zhou Z."/>
            <person name="Hsiao Y.Y."/>
            <person name="Wu W.L."/>
            <person name="Chen Y.Y."/>
            <person name="Lin Y.F."/>
            <person name="Hsu J.L."/>
            <person name="Li C.Y."/>
            <person name="Wang Z.W."/>
            <person name="Zhao X."/>
            <person name="Zhong W.Y."/>
            <person name="Ma X.K."/>
            <person name="Ma L."/>
            <person name="Huang J."/>
            <person name="Chen G.Z."/>
            <person name="Huang M.Z."/>
            <person name="Huang L."/>
            <person name="Peng D.H."/>
            <person name="Luo Y.B."/>
            <person name="Zou S.Q."/>
            <person name="Chen S.P."/>
            <person name="Lan S."/>
            <person name="Tsai W.C."/>
            <person name="Van de Peer Y."/>
            <person name="Liu Z.J."/>
        </authorList>
    </citation>
    <scope>NUCLEOTIDE SEQUENCE [LARGE SCALE GENOMIC DNA]</scope>
    <source>
        <strain evidence="3">Lor288</strain>
    </source>
</reference>
<feature type="domain" description="Essential protein Yae1 N-terminal" evidence="2">
    <location>
        <begin position="17"/>
        <end position="55"/>
    </location>
</feature>
<dbReference type="InterPro" id="IPR052436">
    <property type="entry name" value="LTO1_adapter"/>
</dbReference>
<evidence type="ECO:0000313" key="3">
    <source>
        <dbReference type="EMBL" id="KAK8946247.1"/>
    </source>
</evidence>
<dbReference type="InterPro" id="IPR019191">
    <property type="entry name" value="Essential_protein_Yae1_N"/>
</dbReference>
<keyword evidence="4" id="KW-1185">Reference proteome</keyword>
<organism evidence="3 4">
    <name type="scientific">Platanthera guangdongensis</name>
    <dbReference type="NCBI Taxonomy" id="2320717"/>
    <lineage>
        <taxon>Eukaryota</taxon>
        <taxon>Viridiplantae</taxon>
        <taxon>Streptophyta</taxon>
        <taxon>Embryophyta</taxon>
        <taxon>Tracheophyta</taxon>
        <taxon>Spermatophyta</taxon>
        <taxon>Magnoliopsida</taxon>
        <taxon>Liliopsida</taxon>
        <taxon>Asparagales</taxon>
        <taxon>Orchidaceae</taxon>
        <taxon>Orchidoideae</taxon>
        <taxon>Orchideae</taxon>
        <taxon>Orchidinae</taxon>
        <taxon>Platanthera</taxon>
    </lineage>
</organism>
<accession>A0ABR2LPF9</accession>
<comment type="similarity">
    <text evidence="1">Belongs to the LTO1 family.</text>
</comment>
<dbReference type="Proteomes" id="UP001412067">
    <property type="component" value="Unassembled WGS sequence"/>
</dbReference>
<dbReference type="PANTHER" id="PTHR28532">
    <property type="entry name" value="GEO13458P1"/>
    <property type="match status" value="1"/>
</dbReference>
<proteinExistence type="inferred from homology"/>
<evidence type="ECO:0000313" key="4">
    <source>
        <dbReference type="Proteomes" id="UP001412067"/>
    </source>
</evidence>
<evidence type="ECO:0000256" key="1">
    <source>
        <dbReference type="ARBA" id="ARBA00038090"/>
    </source>
</evidence>